<keyword evidence="1" id="KW-0472">Membrane</keyword>
<dbReference type="InterPro" id="IPR038637">
    <property type="entry name" value="NPCBM_sf"/>
</dbReference>
<keyword evidence="1" id="KW-1133">Transmembrane helix</keyword>
<name>A0A5C5XFK0_9PLAN</name>
<dbReference type="AlphaFoldDB" id="A0A5C5XFK0"/>
<proteinExistence type="predicted"/>
<dbReference type="OrthoDB" id="211150at2"/>
<evidence type="ECO:0000256" key="1">
    <source>
        <dbReference type="SAM" id="Phobius"/>
    </source>
</evidence>
<dbReference type="EMBL" id="SJPG01000001">
    <property type="protein sequence ID" value="TWT61538.1"/>
    <property type="molecule type" value="Genomic_DNA"/>
</dbReference>
<keyword evidence="1" id="KW-0812">Transmembrane</keyword>
<protein>
    <recommendedName>
        <fullName evidence="2">Glycosyl hydrolase family 98 putative carbohydrate-binding module domain-containing protein</fullName>
    </recommendedName>
</protein>
<evidence type="ECO:0000259" key="2">
    <source>
        <dbReference type="Pfam" id="PF08305"/>
    </source>
</evidence>
<dbReference type="SUPFAM" id="SSF49785">
    <property type="entry name" value="Galactose-binding domain-like"/>
    <property type="match status" value="1"/>
</dbReference>
<feature type="transmembrane region" description="Helical" evidence="1">
    <location>
        <begin position="12"/>
        <end position="29"/>
    </location>
</feature>
<dbReference type="RefSeq" id="WP_146503515.1">
    <property type="nucleotide sequence ID" value="NZ_SJPG01000001.1"/>
</dbReference>
<reference evidence="3 4" key="1">
    <citation type="submission" date="2019-02" db="EMBL/GenBank/DDBJ databases">
        <title>Deep-cultivation of Planctomycetes and their phenomic and genomic characterization uncovers novel biology.</title>
        <authorList>
            <person name="Wiegand S."/>
            <person name="Jogler M."/>
            <person name="Boedeker C."/>
            <person name="Pinto D."/>
            <person name="Vollmers J."/>
            <person name="Rivas-Marin E."/>
            <person name="Kohn T."/>
            <person name="Peeters S.H."/>
            <person name="Heuer A."/>
            <person name="Rast P."/>
            <person name="Oberbeckmann S."/>
            <person name="Bunk B."/>
            <person name="Jeske O."/>
            <person name="Meyerdierks A."/>
            <person name="Storesund J.E."/>
            <person name="Kallscheuer N."/>
            <person name="Luecker S."/>
            <person name="Lage O.M."/>
            <person name="Pohl T."/>
            <person name="Merkel B.J."/>
            <person name="Hornburger P."/>
            <person name="Mueller R.-W."/>
            <person name="Bruemmer F."/>
            <person name="Labrenz M."/>
            <person name="Spormann A.M."/>
            <person name="Op Den Camp H."/>
            <person name="Overmann J."/>
            <person name="Amann R."/>
            <person name="Jetten M.S.M."/>
            <person name="Mascher T."/>
            <person name="Medema M.H."/>
            <person name="Devos D.P."/>
            <person name="Kaster A.-K."/>
            <person name="Ovreas L."/>
            <person name="Rohde M."/>
            <person name="Galperin M.Y."/>
            <person name="Jogler C."/>
        </authorList>
    </citation>
    <scope>NUCLEOTIDE SEQUENCE [LARGE SCALE GENOMIC DNA]</scope>
    <source>
        <strain evidence="3 4">Pan54</strain>
    </source>
</reference>
<sequence length="454" mass="50670">MFNIINHSLARQYLFHSVGSILLFFSVLLSDISLQESWGWGRGHKLIRTWAVSRLPTWQKELLRPEDWQHLQSDYTSLQDAHAGGKSPHLDKYCLPPARLSLHDVGSIEASLPDIQWYIQQTLDHLARNEPDEAMKFLGVLCHWNEDPGCPCAHSSPVDEATLRRLLPPSADLANKNYLFGYGGIADIGNYIIPDEQYRPQLLGTTIPETAARIYQHQRLLRAHAAALIIPLVQAEVAGNADQADLQRQIAALYNAKHVADILYTLLCLHVNRFATDEAEALSTQPLTAWEPDTKMQMISHPYYVTPFLVNQALDARRNLHPLAFAGEPESESVITYGFGMGTPYTLNYKIGPGIVFDRFTCRVGLHPTAGEAGKVAFAIIVNGVETARTKFMMPTDKPEVIEVSLPQNDIVTVGLQTIPHAASNPLHNLAVWGDPNLIRSEHVPFRLDHPSKP</sequence>
<feature type="domain" description="Glycosyl hydrolase family 98 putative carbohydrate-binding module" evidence="2">
    <location>
        <begin position="321"/>
        <end position="438"/>
    </location>
</feature>
<accession>A0A5C5XFK0</accession>
<dbReference type="Pfam" id="PF08305">
    <property type="entry name" value="NPCBM"/>
    <property type="match status" value="1"/>
</dbReference>
<dbReference type="Proteomes" id="UP000316095">
    <property type="component" value="Unassembled WGS sequence"/>
</dbReference>
<organism evidence="3 4">
    <name type="scientific">Rubinisphaera italica</name>
    <dbReference type="NCBI Taxonomy" id="2527969"/>
    <lineage>
        <taxon>Bacteria</taxon>
        <taxon>Pseudomonadati</taxon>
        <taxon>Planctomycetota</taxon>
        <taxon>Planctomycetia</taxon>
        <taxon>Planctomycetales</taxon>
        <taxon>Planctomycetaceae</taxon>
        <taxon>Rubinisphaera</taxon>
    </lineage>
</organism>
<gene>
    <name evidence="3" type="ORF">Pan54_22740</name>
</gene>
<keyword evidence="4" id="KW-1185">Reference proteome</keyword>
<dbReference type="Gene3D" id="2.60.120.1060">
    <property type="entry name" value="NPCBM/NEW2 domain"/>
    <property type="match status" value="1"/>
</dbReference>
<evidence type="ECO:0000313" key="4">
    <source>
        <dbReference type="Proteomes" id="UP000316095"/>
    </source>
</evidence>
<dbReference type="InterPro" id="IPR013222">
    <property type="entry name" value="Glyco_hyd_98_carb-bd"/>
</dbReference>
<evidence type="ECO:0000313" key="3">
    <source>
        <dbReference type="EMBL" id="TWT61538.1"/>
    </source>
</evidence>
<comment type="caution">
    <text evidence="3">The sequence shown here is derived from an EMBL/GenBank/DDBJ whole genome shotgun (WGS) entry which is preliminary data.</text>
</comment>
<dbReference type="InterPro" id="IPR008979">
    <property type="entry name" value="Galactose-bd-like_sf"/>
</dbReference>